<reference evidence="4 5" key="1">
    <citation type="journal article" date="2019" name="Int. J. Syst. Evol. Microbiol.">
        <title>The Global Catalogue of Microorganisms (GCM) 10K type strain sequencing project: providing services to taxonomists for standard genome sequencing and annotation.</title>
        <authorList>
            <consortium name="The Broad Institute Genomics Platform"/>
            <consortium name="The Broad Institute Genome Sequencing Center for Infectious Disease"/>
            <person name="Wu L."/>
            <person name="Ma J."/>
        </authorList>
    </citation>
    <scope>NUCLEOTIDE SEQUENCE [LARGE SCALE GENOMIC DNA]</scope>
    <source>
        <strain evidence="4 5">JCM 15976</strain>
    </source>
</reference>
<keyword evidence="4" id="KW-0808">Transferase</keyword>
<dbReference type="Proteomes" id="UP001500736">
    <property type="component" value="Unassembled WGS sequence"/>
</dbReference>
<protein>
    <submittedName>
        <fullName evidence="4">Sugar transferase</fullName>
    </submittedName>
</protein>
<dbReference type="RefSeq" id="WP_343798839.1">
    <property type="nucleotide sequence ID" value="NZ_BAAAGF010000004.1"/>
</dbReference>
<evidence type="ECO:0000259" key="3">
    <source>
        <dbReference type="Pfam" id="PF02397"/>
    </source>
</evidence>
<accession>A0ABN1JW12</accession>
<dbReference type="PANTHER" id="PTHR30576:SF0">
    <property type="entry name" value="UNDECAPRENYL-PHOSPHATE N-ACETYLGALACTOSAMINYL 1-PHOSPHATE TRANSFERASE-RELATED"/>
    <property type="match status" value="1"/>
</dbReference>
<keyword evidence="2" id="KW-1133">Transmembrane helix</keyword>
<organism evidence="4 5">
    <name type="scientific">Gaetbulibacter jejuensis</name>
    <dbReference type="NCBI Taxonomy" id="584607"/>
    <lineage>
        <taxon>Bacteria</taxon>
        <taxon>Pseudomonadati</taxon>
        <taxon>Bacteroidota</taxon>
        <taxon>Flavobacteriia</taxon>
        <taxon>Flavobacteriales</taxon>
        <taxon>Flavobacteriaceae</taxon>
        <taxon>Gaetbulibacter</taxon>
    </lineage>
</organism>
<gene>
    <name evidence="4" type="ORF">GCM10009431_25530</name>
</gene>
<evidence type="ECO:0000313" key="4">
    <source>
        <dbReference type="EMBL" id="GAA0747757.1"/>
    </source>
</evidence>
<comment type="similarity">
    <text evidence="1">Belongs to the bacterial sugar transferase family.</text>
</comment>
<keyword evidence="2" id="KW-0812">Transmembrane</keyword>
<dbReference type="InterPro" id="IPR003362">
    <property type="entry name" value="Bact_transf"/>
</dbReference>
<evidence type="ECO:0000313" key="5">
    <source>
        <dbReference type="Proteomes" id="UP001500736"/>
    </source>
</evidence>
<comment type="caution">
    <text evidence="4">The sequence shown here is derived from an EMBL/GenBank/DDBJ whole genome shotgun (WGS) entry which is preliminary data.</text>
</comment>
<feature type="domain" description="Bacterial sugar transferase" evidence="3">
    <location>
        <begin position="10"/>
        <end position="194"/>
    </location>
</feature>
<evidence type="ECO:0000256" key="2">
    <source>
        <dbReference type="SAM" id="Phobius"/>
    </source>
</evidence>
<dbReference type="PANTHER" id="PTHR30576">
    <property type="entry name" value="COLANIC BIOSYNTHESIS UDP-GLUCOSE LIPID CARRIER TRANSFERASE"/>
    <property type="match status" value="1"/>
</dbReference>
<proteinExistence type="inferred from homology"/>
<keyword evidence="5" id="KW-1185">Reference proteome</keyword>
<evidence type="ECO:0000256" key="1">
    <source>
        <dbReference type="ARBA" id="ARBA00006464"/>
    </source>
</evidence>
<keyword evidence="2" id="KW-0472">Membrane</keyword>
<dbReference type="GO" id="GO:0016740">
    <property type="term" value="F:transferase activity"/>
    <property type="evidence" value="ECO:0007669"/>
    <property type="project" value="UniProtKB-KW"/>
</dbReference>
<feature type="transmembrane region" description="Helical" evidence="2">
    <location>
        <begin position="15"/>
        <end position="38"/>
    </location>
</feature>
<dbReference type="EMBL" id="BAAAGF010000004">
    <property type="protein sequence ID" value="GAA0747757.1"/>
    <property type="molecule type" value="Genomic_DNA"/>
</dbReference>
<name>A0ABN1JW12_9FLAO</name>
<dbReference type="Pfam" id="PF02397">
    <property type="entry name" value="Bac_transf"/>
    <property type="match status" value="1"/>
</dbReference>
<sequence length="195" mass="21989">MLSTQQLAVKRSFDLALSLLLLPVLLLPILLLIILATIDTKQWGLFSQERVGQHGRLFKIYKLRTLKQGAHQLGQFDVYASSLGKLLRRTKVDELPQLFNVILGQMSFVGPRPDVVGYADCLEGDDRIVLSVKPGITGPATLKYKAEDVLLSQQADPQYYNDSVIWPDKVKINKKYVENWSFCLDLTMILKSIAN</sequence>